<reference evidence="2 3" key="1">
    <citation type="submission" date="2019-03" db="EMBL/GenBank/DDBJ databases">
        <title>Single cell metagenomics reveals metabolic interactions within the superorganism composed of flagellate Streblomastix strix and complex community of Bacteroidetes bacteria on its surface.</title>
        <authorList>
            <person name="Treitli S.C."/>
            <person name="Kolisko M."/>
            <person name="Husnik F."/>
            <person name="Keeling P."/>
            <person name="Hampl V."/>
        </authorList>
    </citation>
    <scope>NUCLEOTIDE SEQUENCE [LARGE SCALE GENOMIC DNA]</scope>
    <source>
        <strain evidence="2">ST1C</strain>
    </source>
</reference>
<evidence type="ECO:0000313" key="3">
    <source>
        <dbReference type="Proteomes" id="UP000324800"/>
    </source>
</evidence>
<name>A0A5J4WBI2_9EUKA</name>
<dbReference type="AlphaFoldDB" id="A0A5J4WBI2"/>
<protein>
    <submittedName>
        <fullName evidence="2">Uncharacterized protein</fullName>
    </submittedName>
</protein>
<feature type="non-terminal residue" evidence="2">
    <location>
        <position position="1"/>
    </location>
</feature>
<sequence length="163" mass="19218">WIEARQTRSAKSGSGSGTNTQSGAGKRYFWEMEADILYVNKLVLFRYYAISWEAGKILEIKRIYYAIWTNQIAQITKWKKPDWCKVSSTSRNEMDKLLESFGKEIEPCISAAYKLYFLLRPLQIIIEILEGNHSQFEFVFPLLVQAFNYLNQLLQRDEYKSEY</sequence>
<evidence type="ECO:0000313" key="2">
    <source>
        <dbReference type="EMBL" id="KAA6392304.1"/>
    </source>
</evidence>
<dbReference type="EMBL" id="SNRW01002587">
    <property type="protein sequence ID" value="KAA6392304.1"/>
    <property type="molecule type" value="Genomic_DNA"/>
</dbReference>
<gene>
    <name evidence="2" type="ORF">EZS28_012164</name>
</gene>
<dbReference type="Proteomes" id="UP000324800">
    <property type="component" value="Unassembled WGS sequence"/>
</dbReference>
<comment type="caution">
    <text evidence="2">The sequence shown here is derived from an EMBL/GenBank/DDBJ whole genome shotgun (WGS) entry which is preliminary data.</text>
</comment>
<feature type="region of interest" description="Disordered" evidence="1">
    <location>
        <begin position="1"/>
        <end position="22"/>
    </location>
</feature>
<evidence type="ECO:0000256" key="1">
    <source>
        <dbReference type="SAM" id="MobiDB-lite"/>
    </source>
</evidence>
<proteinExistence type="predicted"/>
<organism evidence="2 3">
    <name type="scientific">Streblomastix strix</name>
    <dbReference type="NCBI Taxonomy" id="222440"/>
    <lineage>
        <taxon>Eukaryota</taxon>
        <taxon>Metamonada</taxon>
        <taxon>Preaxostyla</taxon>
        <taxon>Oxymonadida</taxon>
        <taxon>Streblomastigidae</taxon>
        <taxon>Streblomastix</taxon>
    </lineage>
</organism>
<accession>A0A5J4WBI2</accession>